<evidence type="ECO:0000256" key="9">
    <source>
        <dbReference type="NCBIfam" id="TIGR00152"/>
    </source>
</evidence>
<dbReference type="InterPro" id="IPR001977">
    <property type="entry name" value="Depp_CoAkinase"/>
</dbReference>
<dbReference type="GO" id="GO:0015937">
    <property type="term" value="P:coenzyme A biosynthetic process"/>
    <property type="evidence" value="ECO:0007669"/>
    <property type="project" value="UniProtKB-UniRule"/>
</dbReference>
<dbReference type="FunFam" id="3.40.50.300:FF:000991">
    <property type="entry name" value="Dephospho-CoA kinase"/>
    <property type="match status" value="1"/>
</dbReference>
<evidence type="ECO:0000256" key="1">
    <source>
        <dbReference type="ARBA" id="ARBA00009018"/>
    </source>
</evidence>
<dbReference type="Proteomes" id="UP000824140">
    <property type="component" value="Unassembled WGS sequence"/>
</dbReference>
<dbReference type="Gene3D" id="3.40.50.300">
    <property type="entry name" value="P-loop containing nucleotide triphosphate hydrolases"/>
    <property type="match status" value="1"/>
</dbReference>
<dbReference type="PANTHER" id="PTHR10695:SF46">
    <property type="entry name" value="BIFUNCTIONAL COENZYME A SYNTHASE-RELATED"/>
    <property type="match status" value="1"/>
</dbReference>
<comment type="caution">
    <text evidence="10">The sequence shown here is derived from an EMBL/GenBank/DDBJ whole genome shotgun (WGS) entry which is preliminary data.</text>
</comment>
<dbReference type="PANTHER" id="PTHR10695">
    <property type="entry name" value="DEPHOSPHO-COA KINASE-RELATED"/>
    <property type="match status" value="1"/>
</dbReference>
<evidence type="ECO:0000313" key="11">
    <source>
        <dbReference type="Proteomes" id="UP000824140"/>
    </source>
</evidence>
<dbReference type="GO" id="GO:0004140">
    <property type="term" value="F:dephospho-CoA kinase activity"/>
    <property type="evidence" value="ECO:0007669"/>
    <property type="project" value="UniProtKB-UniRule"/>
</dbReference>
<comment type="similarity">
    <text evidence="1 8">Belongs to the CoaE family.</text>
</comment>
<dbReference type="GO" id="GO:0005737">
    <property type="term" value="C:cytoplasm"/>
    <property type="evidence" value="ECO:0007669"/>
    <property type="project" value="UniProtKB-SubCell"/>
</dbReference>
<keyword evidence="7 8" id="KW-0173">Coenzyme A biosynthesis</keyword>
<dbReference type="EMBL" id="DVJN01000136">
    <property type="protein sequence ID" value="HIS92725.1"/>
    <property type="molecule type" value="Genomic_DNA"/>
</dbReference>
<keyword evidence="2 8" id="KW-0963">Cytoplasm</keyword>
<proteinExistence type="inferred from homology"/>
<protein>
    <recommendedName>
        <fullName evidence="8 9">Dephospho-CoA kinase</fullName>
        <ecNumber evidence="8 9">2.7.1.24</ecNumber>
    </recommendedName>
    <alternativeName>
        <fullName evidence="8">Dephosphocoenzyme A kinase</fullName>
    </alternativeName>
</protein>
<sequence>MTANSKAFILGLTGGIACGKSTVAARLAELGAIRVDADAITHELMARGGAAVPKVRETFGDGAILPDGAVDRKRLGAIVFADENARRALEGIVHPLVQRRALERIDAANGDDVVLLEVPLLFETGMDALCGEVWAVTVDREKQIQRLMERNGFSRDDAIQRIDAQMSAADKAARANVVIHTDKPIERTLAEASNLYIGLLRRLRG</sequence>
<reference evidence="10" key="2">
    <citation type="journal article" date="2021" name="PeerJ">
        <title>Extensive microbial diversity within the chicken gut microbiome revealed by metagenomics and culture.</title>
        <authorList>
            <person name="Gilroy R."/>
            <person name="Ravi A."/>
            <person name="Getino M."/>
            <person name="Pursley I."/>
            <person name="Horton D.L."/>
            <person name="Alikhan N.F."/>
            <person name="Baker D."/>
            <person name="Gharbi K."/>
            <person name="Hall N."/>
            <person name="Watson M."/>
            <person name="Adriaenssens E.M."/>
            <person name="Foster-Nyarko E."/>
            <person name="Jarju S."/>
            <person name="Secka A."/>
            <person name="Antonio M."/>
            <person name="Oren A."/>
            <person name="Chaudhuri R.R."/>
            <person name="La Ragione R."/>
            <person name="Hildebrand F."/>
            <person name="Pallen M.J."/>
        </authorList>
    </citation>
    <scope>NUCLEOTIDE SEQUENCE</scope>
    <source>
        <strain evidence="10">13766</strain>
    </source>
</reference>
<dbReference type="PROSITE" id="PS51219">
    <property type="entry name" value="DPCK"/>
    <property type="match status" value="1"/>
</dbReference>
<comment type="subcellular location">
    <subcellularLocation>
        <location evidence="8">Cytoplasm</location>
    </subcellularLocation>
</comment>
<evidence type="ECO:0000256" key="2">
    <source>
        <dbReference type="ARBA" id="ARBA00022490"/>
    </source>
</evidence>
<dbReference type="GO" id="GO:0005524">
    <property type="term" value="F:ATP binding"/>
    <property type="evidence" value="ECO:0007669"/>
    <property type="project" value="UniProtKB-UniRule"/>
</dbReference>
<organism evidence="10 11">
    <name type="scientific">Candidatus Alectryocaccomicrobium excrementavium</name>
    <dbReference type="NCBI Taxonomy" id="2840668"/>
    <lineage>
        <taxon>Bacteria</taxon>
        <taxon>Bacillati</taxon>
        <taxon>Bacillota</taxon>
        <taxon>Clostridia</taxon>
        <taxon>Candidatus Alectryocaccomicrobium</taxon>
    </lineage>
</organism>
<dbReference type="EC" id="2.7.1.24" evidence="8 9"/>
<dbReference type="CDD" id="cd02022">
    <property type="entry name" value="DPCK"/>
    <property type="match status" value="1"/>
</dbReference>
<evidence type="ECO:0000256" key="6">
    <source>
        <dbReference type="ARBA" id="ARBA00022840"/>
    </source>
</evidence>
<dbReference type="Pfam" id="PF01121">
    <property type="entry name" value="CoaE"/>
    <property type="match status" value="1"/>
</dbReference>
<keyword evidence="3 8" id="KW-0808">Transferase</keyword>
<keyword evidence="5 8" id="KW-0418">Kinase</keyword>
<comment type="function">
    <text evidence="8">Catalyzes the phosphorylation of the 3'-hydroxyl group of dephosphocoenzyme A to form coenzyme A.</text>
</comment>
<reference evidence="10" key="1">
    <citation type="submission" date="2020-10" db="EMBL/GenBank/DDBJ databases">
        <authorList>
            <person name="Gilroy R."/>
        </authorList>
    </citation>
    <scope>NUCLEOTIDE SEQUENCE</scope>
    <source>
        <strain evidence="10">13766</strain>
    </source>
</reference>
<evidence type="ECO:0000256" key="8">
    <source>
        <dbReference type="HAMAP-Rule" id="MF_00376"/>
    </source>
</evidence>
<name>A0A9D1K656_9FIRM</name>
<keyword evidence="4 8" id="KW-0547">Nucleotide-binding</keyword>
<dbReference type="InterPro" id="IPR027417">
    <property type="entry name" value="P-loop_NTPase"/>
</dbReference>
<feature type="binding site" evidence="8">
    <location>
        <begin position="17"/>
        <end position="22"/>
    </location>
    <ligand>
        <name>ATP</name>
        <dbReference type="ChEBI" id="CHEBI:30616"/>
    </ligand>
</feature>
<comment type="pathway">
    <text evidence="8">Cofactor biosynthesis; coenzyme A biosynthesis; CoA from (R)-pantothenate: step 5/5.</text>
</comment>
<keyword evidence="6 8" id="KW-0067">ATP-binding</keyword>
<evidence type="ECO:0000256" key="5">
    <source>
        <dbReference type="ARBA" id="ARBA00022777"/>
    </source>
</evidence>
<accession>A0A9D1K656</accession>
<evidence type="ECO:0000256" key="4">
    <source>
        <dbReference type="ARBA" id="ARBA00022741"/>
    </source>
</evidence>
<gene>
    <name evidence="8" type="primary">coaE</name>
    <name evidence="10" type="ORF">IAA84_06865</name>
</gene>
<dbReference type="HAMAP" id="MF_00376">
    <property type="entry name" value="Dephospho_CoA_kinase"/>
    <property type="match status" value="1"/>
</dbReference>
<dbReference type="PROSITE" id="PS51257">
    <property type="entry name" value="PROKAR_LIPOPROTEIN"/>
    <property type="match status" value="1"/>
</dbReference>
<dbReference type="NCBIfam" id="TIGR00152">
    <property type="entry name" value="dephospho-CoA kinase"/>
    <property type="match status" value="1"/>
</dbReference>
<dbReference type="SUPFAM" id="SSF52540">
    <property type="entry name" value="P-loop containing nucleoside triphosphate hydrolases"/>
    <property type="match status" value="1"/>
</dbReference>
<dbReference type="AlphaFoldDB" id="A0A9D1K656"/>
<comment type="catalytic activity">
    <reaction evidence="8">
        <text>3'-dephospho-CoA + ATP = ADP + CoA + H(+)</text>
        <dbReference type="Rhea" id="RHEA:18245"/>
        <dbReference type="ChEBI" id="CHEBI:15378"/>
        <dbReference type="ChEBI" id="CHEBI:30616"/>
        <dbReference type="ChEBI" id="CHEBI:57287"/>
        <dbReference type="ChEBI" id="CHEBI:57328"/>
        <dbReference type="ChEBI" id="CHEBI:456216"/>
        <dbReference type="EC" id="2.7.1.24"/>
    </reaction>
</comment>
<evidence type="ECO:0000256" key="3">
    <source>
        <dbReference type="ARBA" id="ARBA00022679"/>
    </source>
</evidence>
<evidence type="ECO:0000256" key="7">
    <source>
        <dbReference type="ARBA" id="ARBA00022993"/>
    </source>
</evidence>
<evidence type="ECO:0000313" key="10">
    <source>
        <dbReference type="EMBL" id="HIS92725.1"/>
    </source>
</evidence>